<sequence length="117" mass="13045">MGDCNSATKLANKISVLDAIRCISVAQKNISANCIKNCFRKAGFILEDNEPEIEELSTLQEINEVEILMTEINQNQEINEVEILMTEINQNSATITAQDNLDMNQELIVNDDAAIDE</sequence>
<accession>A0AAW1KQS0</accession>
<proteinExistence type="predicted"/>
<comment type="caution">
    <text evidence="1">The sequence shown here is derived from an EMBL/GenBank/DDBJ whole genome shotgun (WGS) entry which is preliminary data.</text>
</comment>
<gene>
    <name evidence="1" type="ORF">QE152_g19712</name>
</gene>
<dbReference type="EMBL" id="JASPKY010000188">
    <property type="protein sequence ID" value="KAK9722414.1"/>
    <property type="molecule type" value="Genomic_DNA"/>
</dbReference>
<evidence type="ECO:0000313" key="1">
    <source>
        <dbReference type="EMBL" id="KAK9722414.1"/>
    </source>
</evidence>
<reference evidence="1 2" key="1">
    <citation type="journal article" date="2024" name="BMC Genomics">
        <title>De novo assembly and annotation of Popillia japonica's genome with initial clues to its potential as an invasive pest.</title>
        <authorList>
            <person name="Cucini C."/>
            <person name="Boschi S."/>
            <person name="Funari R."/>
            <person name="Cardaioli E."/>
            <person name="Iannotti N."/>
            <person name="Marturano G."/>
            <person name="Paoli F."/>
            <person name="Bruttini M."/>
            <person name="Carapelli A."/>
            <person name="Frati F."/>
            <person name="Nardi F."/>
        </authorList>
    </citation>
    <scope>NUCLEOTIDE SEQUENCE [LARGE SCALE GENOMIC DNA]</scope>
    <source>
        <strain evidence="1">DMR45628</strain>
    </source>
</reference>
<keyword evidence="2" id="KW-1185">Reference proteome</keyword>
<protein>
    <submittedName>
        <fullName evidence="1">Uncharacterized protein</fullName>
    </submittedName>
</protein>
<name>A0AAW1KQS0_POPJA</name>
<dbReference type="Proteomes" id="UP001458880">
    <property type="component" value="Unassembled WGS sequence"/>
</dbReference>
<evidence type="ECO:0000313" key="2">
    <source>
        <dbReference type="Proteomes" id="UP001458880"/>
    </source>
</evidence>
<dbReference type="AlphaFoldDB" id="A0AAW1KQS0"/>
<organism evidence="1 2">
    <name type="scientific">Popillia japonica</name>
    <name type="common">Japanese beetle</name>
    <dbReference type="NCBI Taxonomy" id="7064"/>
    <lineage>
        <taxon>Eukaryota</taxon>
        <taxon>Metazoa</taxon>
        <taxon>Ecdysozoa</taxon>
        <taxon>Arthropoda</taxon>
        <taxon>Hexapoda</taxon>
        <taxon>Insecta</taxon>
        <taxon>Pterygota</taxon>
        <taxon>Neoptera</taxon>
        <taxon>Endopterygota</taxon>
        <taxon>Coleoptera</taxon>
        <taxon>Polyphaga</taxon>
        <taxon>Scarabaeiformia</taxon>
        <taxon>Scarabaeidae</taxon>
        <taxon>Rutelinae</taxon>
        <taxon>Popillia</taxon>
    </lineage>
</organism>